<evidence type="ECO:0000256" key="1">
    <source>
        <dbReference type="SAM" id="MobiDB-lite"/>
    </source>
</evidence>
<evidence type="ECO:0000313" key="2">
    <source>
        <dbReference type="EMBL" id="TDV47839.1"/>
    </source>
</evidence>
<dbReference type="EMBL" id="SOCP01000009">
    <property type="protein sequence ID" value="TDV47839.1"/>
    <property type="molecule type" value="Genomic_DNA"/>
</dbReference>
<feature type="region of interest" description="Disordered" evidence="1">
    <location>
        <begin position="107"/>
        <end position="152"/>
    </location>
</feature>
<dbReference type="AlphaFoldDB" id="A0A4R7VFL6"/>
<gene>
    <name evidence="2" type="ORF">CLV71_10974</name>
</gene>
<dbReference type="SUPFAM" id="SSF82607">
    <property type="entry name" value="YbaB-like"/>
    <property type="match status" value="1"/>
</dbReference>
<accession>A0A4R7VFL6</accession>
<dbReference type="Pfam" id="PF02575">
    <property type="entry name" value="YbaB_DNA_bd"/>
    <property type="match status" value="1"/>
</dbReference>
<dbReference type="OrthoDB" id="3685284at2"/>
<dbReference type="GO" id="GO:0003677">
    <property type="term" value="F:DNA binding"/>
    <property type="evidence" value="ECO:0007669"/>
    <property type="project" value="UniProtKB-KW"/>
</dbReference>
<dbReference type="Proteomes" id="UP000294927">
    <property type="component" value="Unassembled WGS sequence"/>
</dbReference>
<protein>
    <submittedName>
        <fullName evidence="2">YbaB/EbfC DNA-binding family protein</fullName>
    </submittedName>
</protein>
<reference evidence="2 3" key="1">
    <citation type="submission" date="2019-03" db="EMBL/GenBank/DDBJ databases">
        <title>Genomic Encyclopedia of Archaeal and Bacterial Type Strains, Phase II (KMG-II): from individual species to whole genera.</title>
        <authorList>
            <person name="Goeker M."/>
        </authorList>
    </citation>
    <scope>NUCLEOTIDE SEQUENCE [LARGE SCALE GENOMIC DNA]</scope>
    <source>
        <strain evidence="2 3">DSM 45499</strain>
    </source>
</reference>
<dbReference type="Gene3D" id="3.30.1310.10">
    <property type="entry name" value="Nucleoid-associated protein YbaB-like domain"/>
    <property type="match status" value="1"/>
</dbReference>
<sequence>MTHPDDVIAGFEERLAETTRTAEQVRTGLAALRATARSADGKVAVTVDSGGNLVDLRLPDPELAALIVNTVRQAQSQLADAARATMPALAGSDIMAELDAQYRAAYPAPPPVQQHLRRSMRLGAQEERQAPKRTRPPRPDDDTEFGDRTLLR</sequence>
<comment type="caution">
    <text evidence="2">The sequence shown here is derived from an EMBL/GenBank/DDBJ whole genome shotgun (WGS) entry which is preliminary data.</text>
</comment>
<evidence type="ECO:0000313" key="3">
    <source>
        <dbReference type="Proteomes" id="UP000294927"/>
    </source>
</evidence>
<name>A0A4R7VFL6_9PSEU</name>
<dbReference type="InterPro" id="IPR036894">
    <property type="entry name" value="YbaB-like_sf"/>
</dbReference>
<proteinExistence type="predicted"/>
<dbReference type="InterPro" id="IPR004401">
    <property type="entry name" value="YbaB/EbfC"/>
</dbReference>
<feature type="compositionally biased region" description="Basic and acidic residues" evidence="1">
    <location>
        <begin position="137"/>
        <end position="152"/>
    </location>
</feature>
<keyword evidence="3" id="KW-1185">Reference proteome</keyword>
<keyword evidence="2" id="KW-0238">DNA-binding</keyword>
<organism evidence="2 3">
    <name type="scientific">Actinophytocola oryzae</name>
    <dbReference type="NCBI Taxonomy" id="502181"/>
    <lineage>
        <taxon>Bacteria</taxon>
        <taxon>Bacillati</taxon>
        <taxon>Actinomycetota</taxon>
        <taxon>Actinomycetes</taxon>
        <taxon>Pseudonocardiales</taxon>
        <taxon>Pseudonocardiaceae</taxon>
    </lineage>
</organism>
<dbReference type="RefSeq" id="WP_133905136.1">
    <property type="nucleotide sequence ID" value="NZ_SOCP01000009.1"/>
</dbReference>